<dbReference type="InterPro" id="IPR019510">
    <property type="entry name" value="AKAP7-like_phosphoesterase"/>
</dbReference>
<dbReference type="PANTHER" id="PTHR15934">
    <property type="entry name" value="RNA 2',3'-CYCLIC PHOSPHODIESTERASE"/>
    <property type="match status" value="1"/>
</dbReference>
<dbReference type="GO" id="GO:0034237">
    <property type="term" value="F:protein kinase A regulatory subunit binding"/>
    <property type="evidence" value="ECO:0007669"/>
    <property type="project" value="TreeGrafter"/>
</dbReference>
<sequence length="334" mass="38368">MSSALKIIKSILTNLSGQWERMTVSYLDNFAGLLERPLREFSWNFDADFGWCPFVVPGWQIVELKLNSQVVWNKILDQSFDEVRRCACSASALPPQVESVVEETDQTDSLFGDSRPSRFLVTTNVCDKDISDAFWHKHNRPNFFVCQRVRSPEFITKATEVQEELCKMNDTFRSRLYTPEMFHLTLCTLSLNSVNQVADCFEVLREACKSAGRLLPQEPLEMVGVNTFDLRVLFVGFVKQQKLSPLVTHLNRSLRSSGCQMPSGSAFTPHITLMKLSNKQHRRMRINREIVDKYANEQFGSVLLRELHLCLMGKARDDQGFYRSYGNITFHSAD</sequence>
<dbReference type="Proteomes" id="UP000316759">
    <property type="component" value="Unassembled WGS sequence"/>
</dbReference>
<reference evidence="3 4" key="1">
    <citation type="submission" date="2019-04" db="EMBL/GenBank/DDBJ databases">
        <title>Annotation for the trematode Fasciola gigantica.</title>
        <authorList>
            <person name="Choi Y.-J."/>
        </authorList>
    </citation>
    <scope>NUCLEOTIDE SEQUENCE [LARGE SCALE GENOMIC DNA]</scope>
    <source>
        <strain evidence="3">Uganda_cow_1</strain>
    </source>
</reference>
<evidence type="ECO:0000259" key="1">
    <source>
        <dbReference type="Pfam" id="PF04457"/>
    </source>
</evidence>
<name>A0A504X5B0_FASGI</name>
<dbReference type="OrthoDB" id="10263155at2759"/>
<comment type="caution">
    <text evidence="3">The sequence shown here is derived from an EMBL/GenBank/DDBJ whole genome shotgun (WGS) entry which is preliminary data.</text>
</comment>
<dbReference type="GO" id="GO:0005829">
    <property type="term" value="C:cytosol"/>
    <property type="evidence" value="ECO:0007669"/>
    <property type="project" value="TreeGrafter"/>
</dbReference>
<dbReference type="STRING" id="46835.A0A504X5B0"/>
<proteinExistence type="predicted"/>
<keyword evidence="3" id="KW-0418">Kinase</keyword>
<feature type="domain" description="A-kinase anchor protein 7-like phosphoesterase" evidence="2">
    <location>
        <begin position="141"/>
        <end position="330"/>
    </location>
</feature>
<organism evidence="3 4">
    <name type="scientific">Fasciola gigantica</name>
    <name type="common">Giant liver fluke</name>
    <dbReference type="NCBI Taxonomy" id="46835"/>
    <lineage>
        <taxon>Eukaryota</taxon>
        <taxon>Metazoa</taxon>
        <taxon>Spiralia</taxon>
        <taxon>Lophotrochozoa</taxon>
        <taxon>Platyhelminthes</taxon>
        <taxon>Trematoda</taxon>
        <taxon>Digenea</taxon>
        <taxon>Plagiorchiida</taxon>
        <taxon>Echinostomata</taxon>
        <taxon>Echinostomatoidea</taxon>
        <taxon>Fasciolidae</taxon>
        <taxon>Fasciola</taxon>
    </lineage>
</organism>
<dbReference type="Gene3D" id="3.90.1140.10">
    <property type="entry name" value="Cyclic phosphodiesterase"/>
    <property type="match status" value="1"/>
</dbReference>
<dbReference type="GO" id="GO:0016301">
    <property type="term" value="F:kinase activity"/>
    <property type="evidence" value="ECO:0007669"/>
    <property type="project" value="UniProtKB-KW"/>
</dbReference>
<dbReference type="Pfam" id="PF10469">
    <property type="entry name" value="AKAP7_NLS"/>
    <property type="match status" value="1"/>
</dbReference>
<protein>
    <submittedName>
        <fullName evidence="3">A-kinase anchor protein 7 isoform gamma</fullName>
    </submittedName>
</protein>
<dbReference type="InterPro" id="IPR009097">
    <property type="entry name" value="Cyclic_Pdiesterase"/>
</dbReference>
<feature type="domain" description="MJ1316 RNA cyclic group end recognition" evidence="1">
    <location>
        <begin position="1"/>
        <end position="74"/>
    </location>
</feature>
<accession>A0A504X5B0</accession>
<evidence type="ECO:0000313" key="3">
    <source>
        <dbReference type="EMBL" id="TPP44132.1"/>
    </source>
</evidence>
<dbReference type="GO" id="GO:0010738">
    <property type="term" value="P:regulation of protein kinase A signaling"/>
    <property type="evidence" value="ECO:0007669"/>
    <property type="project" value="TreeGrafter"/>
</dbReference>
<keyword evidence="3" id="KW-0808">Transferase</keyword>
<dbReference type="InterPro" id="IPR052641">
    <property type="entry name" value="AKAP7_isoform_gamma"/>
</dbReference>
<dbReference type="SUPFAM" id="SSF55144">
    <property type="entry name" value="LigT-like"/>
    <property type="match status" value="1"/>
</dbReference>
<keyword evidence="4" id="KW-1185">Reference proteome</keyword>
<dbReference type="AlphaFoldDB" id="A0A504X5B0"/>
<dbReference type="EMBL" id="SUNJ01015694">
    <property type="protein sequence ID" value="TPP44132.1"/>
    <property type="molecule type" value="Genomic_DNA"/>
</dbReference>
<dbReference type="Pfam" id="PF04457">
    <property type="entry name" value="MJ1316"/>
    <property type="match status" value="1"/>
</dbReference>
<gene>
    <name evidence="3" type="ORF">FGIG_00307</name>
</gene>
<evidence type="ECO:0000313" key="4">
    <source>
        <dbReference type="Proteomes" id="UP000316759"/>
    </source>
</evidence>
<evidence type="ECO:0000259" key="2">
    <source>
        <dbReference type="Pfam" id="PF10469"/>
    </source>
</evidence>
<dbReference type="PANTHER" id="PTHR15934:SF2">
    <property type="entry name" value="A-KINASE ANCHOR PROTEIN 7-LIKE PHOSPHOESTERASE DOMAIN-CONTAINING PROTEIN"/>
    <property type="match status" value="1"/>
</dbReference>
<dbReference type="InterPro" id="IPR040459">
    <property type="entry name" value="MJ1316"/>
</dbReference>